<dbReference type="InterPro" id="IPR036397">
    <property type="entry name" value="RNaseH_sf"/>
</dbReference>
<dbReference type="SUPFAM" id="SSF53098">
    <property type="entry name" value="Ribonuclease H-like"/>
    <property type="match status" value="1"/>
</dbReference>
<feature type="region of interest" description="Disordered" evidence="2">
    <location>
        <begin position="705"/>
        <end position="747"/>
    </location>
</feature>
<dbReference type="Pfam" id="PF14223">
    <property type="entry name" value="Retrotran_gag_2"/>
    <property type="match status" value="1"/>
</dbReference>
<dbReference type="InterPro" id="IPR025724">
    <property type="entry name" value="GAG-pre-integrase_dom"/>
</dbReference>
<feature type="compositionally biased region" description="Low complexity" evidence="2">
    <location>
        <begin position="731"/>
        <end position="747"/>
    </location>
</feature>
<evidence type="ECO:0000256" key="2">
    <source>
        <dbReference type="SAM" id="MobiDB-lite"/>
    </source>
</evidence>
<proteinExistence type="predicted"/>
<dbReference type="SUPFAM" id="SSF56672">
    <property type="entry name" value="DNA/RNA polymerases"/>
    <property type="match status" value="1"/>
</dbReference>
<dbReference type="InterPro" id="IPR054722">
    <property type="entry name" value="PolX-like_BBD"/>
</dbReference>
<keyword evidence="1" id="KW-0064">Aspartyl protease</keyword>
<feature type="domain" description="Integrase catalytic" evidence="3">
    <location>
        <begin position="474"/>
        <end position="575"/>
    </location>
</feature>
<dbReference type="InterPro" id="IPR013103">
    <property type="entry name" value="RVT_2"/>
</dbReference>
<dbReference type="InterPro" id="IPR012337">
    <property type="entry name" value="RNaseH-like_sf"/>
</dbReference>
<name>A0A8J6DAX6_9ROSI</name>
<sequence>MDPISSPSAVHSATSRMASNLNEGVVDDRFFATKKLSILLDDSNYLLWRQQVLLAVKTYKLQMFLNVRSTPPPRLFQYEQQDSALASWLLSSVSPAVLPHLIGLETSAQIWNAIVSLYGNKTTSRLMFYRRARHSQRKGDLSMRDFLLKVKFYYNNLAKCGEIISEHEHVTAILNGLPLEYESVISIIVASQLAYNVQSVTTMLVDAEARQQVIMADVPSSVNLCQLCGKTGHLVDRCCHRFDTSYKSTSYKQPPQANMCMYGPERASTPTPPAAQPNAFLATAETVAGNAWYPDSGATHHLTHSVGSLGDSTSCNEPSIVYVGNGNALPIICFGQSSLLTRTRPLYMKSLLFAPGITKNLLFVSKFTRDNQVMFEFLPTQCKVRDLRTKEVLLQGSVHQGLYKLHLKDNVKDGQVVGTSHCCTASVSIPLSVWHSRLGHPCKNTLLKALSHCNVSFDTNKESFSYVACHLGKEHKLPFFMSETKYSAHLQLVIADVWGPAPITSNGFRFYVAFTDTYTRYTWVYFLRKKSEVLIVFLNFHRQAERFLGLQLRAIQTDGGGEFQVLRQYLTQHGILQRLPSIPLGFVSPYKKFFQTKPSYSFLRTFVYLFFPYLRPYNNNKLQFRSTPCTFLGYSSVHKGYRCLASNSRIYTSRHVTFHETDFPFKTVNTKLASPVSQPHTSSKLNVFISTQNHHQPSNVLLPTRPSSVSHPLPVTSLSTSPIPDNSPTFSNSLMSQSSPLNSSVPLPSSSNIPRNIHAMITHSKAGIFKPKAYLSTTSCSPPDTPTNIHAAMAHQCWKDVVQAELQALVRNNTWTFCPLPDHRRTVGCKWLFKPPGFEVPGAAGQKLVCKLNKALYGLRQAPHAWFHTLKHFLIDKLGFSASKADPSLFLRTSSDSQVFLMAYVDDIVLTGSSNAEIYSVVQQFHDRFALKYMGRLNFFITIEVKYTSQGLLLSQRKYVQELLNKRA</sequence>
<evidence type="ECO:0000259" key="3">
    <source>
        <dbReference type="PROSITE" id="PS50994"/>
    </source>
</evidence>
<dbReference type="Pfam" id="PF22936">
    <property type="entry name" value="Pol_BBD"/>
    <property type="match status" value="1"/>
</dbReference>
<dbReference type="Pfam" id="PF07727">
    <property type="entry name" value="RVT_2"/>
    <property type="match status" value="1"/>
</dbReference>
<gene>
    <name evidence="4" type="ORF">CXB51_004699</name>
</gene>
<dbReference type="GO" id="GO:0003676">
    <property type="term" value="F:nucleic acid binding"/>
    <property type="evidence" value="ECO:0007669"/>
    <property type="project" value="InterPro"/>
</dbReference>
<comment type="caution">
    <text evidence="4">The sequence shown here is derived from an EMBL/GenBank/DDBJ whole genome shotgun (WGS) entry which is preliminary data.</text>
</comment>
<dbReference type="EMBL" id="JAHUZN010000002">
    <property type="protein sequence ID" value="KAG8501711.1"/>
    <property type="molecule type" value="Genomic_DNA"/>
</dbReference>
<dbReference type="AlphaFoldDB" id="A0A8J6DAX6"/>
<evidence type="ECO:0000256" key="1">
    <source>
        <dbReference type="ARBA" id="ARBA00022750"/>
    </source>
</evidence>
<dbReference type="PANTHER" id="PTHR47481:SF30">
    <property type="entry name" value="CCHC-TYPE DOMAIN-CONTAINING PROTEIN"/>
    <property type="match status" value="1"/>
</dbReference>
<evidence type="ECO:0000313" key="4">
    <source>
        <dbReference type="EMBL" id="KAG8501711.1"/>
    </source>
</evidence>
<keyword evidence="1" id="KW-0378">Hydrolase</keyword>
<protein>
    <recommendedName>
        <fullName evidence="3">Integrase catalytic domain-containing protein</fullName>
    </recommendedName>
</protein>
<dbReference type="InterPro" id="IPR001584">
    <property type="entry name" value="Integrase_cat-core"/>
</dbReference>
<dbReference type="GO" id="GO:0004190">
    <property type="term" value="F:aspartic-type endopeptidase activity"/>
    <property type="evidence" value="ECO:0007669"/>
    <property type="project" value="UniProtKB-KW"/>
</dbReference>
<keyword evidence="5" id="KW-1185">Reference proteome</keyword>
<dbReference type="InterPro" id="IPR057670">
    <property type="entry name" value="SH3_retrovirus"/>
</dbReference>
<dbReference type="Pfam" id="PF25597">
    <property type="entry name" value="SH3_retrovirus"/>
    <property type="match status" value="1"/>
</dbReference>
<dbReference type="GO" id="GO:0015074">
    <property type="term" value="P:DNA integration"/>
    <property type="evidence" value="ECO:0007669"/>
    <property type="project" value="InterPro"/>
</dbReference>
<dbReference type="OrthoDB" id="414945at2759"/>
<keyword evidence="1" id="KW-0645">Protease</keyword>
<dbReference type="InterPro" id="IPR043502">
    <property type="entry name" value="DNA/RNA_pol_sf"/>
</dbReference>
<evidence type="ECO:0000313" key="5">
    <source>
        <dbReference type="Proteomes" id="UP000701853"/>
    </source>
</evidence>
<dbReference type="PROSITE" id="PS50994">
    <property type="entry name" value="INTEGRASE"/>
    <property type="match status" value="1"/>
</dbReference>
<dbReference type="Proteomes" id="UP000701853">
    <property type="component" value="Chromosome 2"/>
</dbReference>
<feature type="compositionally biased region" description="Polar residues" evidence="2">
    <location>
        <begin position="705"/>
        <end position="730"/>
    </location>
</feature>
<dbReference type="Pfam" id="PF13976">
    <property type="entry name" value="gag_pre-integrs"/>
    <property type="match status" value="1"/>
</dbReference>
<dbReference type="Gene3D" id="3.30.420.10">
    <property type="entry name" value="Ribonuclease H-like superfamily/Ribonuclease H"/>
    <property type="match status" value="1"/>
</dbReference>
<dbReference type="PANTHER" id="PTHR47481">
    <property type="match status" value="1"/>
</dbReference>
<organism evidence="4 5">
    <name type="scientific">Gossypium anomalum</name>
    <dbReference type="NCBI Taxonomy" id="47600"/>
    <lineage>
        <taxon>Eukaryota</taxon>
        <taxon>Viridiplantae</taxon>
        <taxon>Streptophyta</taxon>
        <taxon>Embryophyta</taxon>
        <taxon>Tracheophyta</taxon>
        <taxon>Spermatophyta</taxon>
        <taxon>Magnoliopsida</taxon>
        <taxon>eudicotyledons</taxon>
        <taxon>Gunneridae</taxon>
        <taxon>Pentapetalae</taxon>
        <taxon>rosids</taxon>
        <taxon>malvids</taxon>
        <taxon>Malvales</taxon>
        <taxon>Malvaceae</taxon>
        <taxon>Malvoideae</taxon>
        <taxon>Gossypium</taxon>
    </lineage>
</organism>
<reference evidence="4 5" key="1">
    <citation type="journal article" date="2021" name="bioRxiv">
        <title>The Gossypium anomalum genome as a resource for cotton improvement and evolutionary analysis of hybrid incompatibility.</title>
        <authorList>
            <person name="Grover C.E."/>
            <person name="Yuan D."/>
            <person name="Arick M.A."/>
            <person name="Miller E.R."/>
            <person name="Hu G."/>
            <person name="Peterson D.G."/>
            <person name="Wendel J.F."/>
            <person name="Udall J.A."/>
        </authorList>
    </citation>
    <scope>NUCLEOTIDE SEQUENCE [LARGE SCALE GENOMIC DNA]</scope>
    <source>
        <strain evidence="4">JFW-Udall</strain>
        <tissue evidence="4">Leaf</tissue>
    </source>
</reference>
<accession>A0A8J6DAX6</accession>